<evidence type="ECO:0000313" key="3">
    <source>
        <dbReference type="EMBL" id="CAP99167.1"/>
    </source>
</evidence>
<dbReference type="Pfam" id="PF00646">
    <property type="entry name" value="F-box"/>
    <property type="match status" value="1"/>
</dbReference>
<feature type="region of interest" description="Disordered" evidence="1">
    <location>
        <begin position="1"/>
        <end position="20"/>
    </location>
</feature>
<dbReference type="InterPro" id="IPR001810">
    <property type="entry name" value="F-box_dom"/>
</dbReference>
<dbReference type="OMA" id="WNEVDEN"/>
<evidence type="ECO:0000313" key="4">
    <source>
        <dbReference type="Proteomes" id="UP000000724"/>
    </source>
</evidence>
<dbReference type="InterPro" id="IPR036047">
    <property type="entry name" value="F-box-like_dom_sf"/>
</dbReference>
<dbReference type="EMBL" id="AM920437">
    <property type="protein sequence ID" value="CAP99167.1"/>
    <property type="molecule type" value="Genomic_DNA"/>
</dbReference>
<dbReference type="OrthoDB" id="4344097at2759"/>
<dbReference type="Proteomes" id="UP000000724">
    <property type="component" value="Contig Pc00c22"/>
</dbReference>
<gene>
    <name evidence="3" type="ORF">Pc22g18790</name>
    <name evidence="3" type="ORF">PCH_Pc22g18790</name>
</gene>
<evidence type="ECO:0000259" key="2">
    <source>
        <dbReference type="PROSITE" id="PS50181"/>
    </source>
</evidence>
<evidence type="ECO:0000256" key="1">
    <source>
        <dbReference type="SAM" id="MobiDB-lite"/>
    </source>
</evidence>
<name>B6HV24_PENRW</name>
<dbReference type="PROSITE" id="PS50181">
    <property type="entry name" value="FBOX"/>
    <property type="match status" value="1"/>
</dbReference>
<reference evidence="3 4" key="1">
    <citation type="journal article" date="2008" name="Nat. Biotechnol.">
        <title>Genome sequencing and analysis of the filamentous fungus Penicillium chrysogenum.</title>
        <authorList>
            <person name="van den Berg M.A."/>
            <person name="Albang R."/>
            <person name="Albermann K."/>
            <person name="Badger J.H."/>
            <person name="Daran J.-M."/>
            <person name="Driessen A.J.M."/>
            <person name="Garcia-Estrada C."/>
            <person name="Fedorova N.D."/>
            <person name="Harris D.M."/>
            <person name="Heijne W.H.M."/>
            <person name="Joardar V.S."/>
            <person name="Kiel J.A.K.W."/>
            <person name="Kovalchuk A."/>
            <person name="Martin J.F."/>
            <person name="Nierman W.C."/>
            <person name="Nijland J.G."/>
            <person name="Pronk J.T."/>
            <person name="Roubos J.A."/>
            <person name="van der Klei I.J."/>
            <person name="van Peij N.N.M.E."/>
            <person name="Veenhuis M."/>
            <person name="von Doehren H."/>
            <person name="Wagner C."/>
            <person name="Wortman J.R."/>
            <person name="Bovenberg R.A.L."/>
        </authorList>
    </citation>
    <scope>NUCLEOTIDE SEQUENCE [LARGE SCALE GENOMIC DNA]</scope>
    <source>
        <strain evidence="4">ATCC 28089 / DSM 1075 / NRRL 1951 / Wisconsin 54-1255</strain>
    </source>
</reference>
<organism evidence="3 4">
    <name type="scientific">Penicillium rubens (strain ATCC 28089 / DSM 1075 / NRRL 1951 / Wisconsin 54-1255)</name>
    <name type="common">Penicillium chrysogenum</name>
    <dbReference type="NCBI Taxonomy" id="500485"/>
    <lineage>
        <taxon>Eukaryota</taxon>
        <taxon>Fungi</taxon>
        <taxon>Dikarya</taxon>
        <taxon>Ascomycota</taxon>
        <taxon>Pezizomycotina</taxon>
        <taxon>Eurotiomycetes</taxon>
        <taxon>Eurotiomycetidae</taxon>
        <taxon>Eurotiales</taxon>
        <taxon>Aspergillaceae</taxon>
        <taxon>Penicillium</taxon>
        <taxon>Penicillium chrysogenum species complex</taxon>
    </lineage>
</organism>
<feature type="domain" description="F-box" evidence="2">
    <location>
        <begin position="22"/>
        <end position="73"/>
    </location>
</feature>
<sequence length="283" mass="33098">MPSETEHPEPPMPDLPPKTELNTSISDLPLELMDQIINLLDIQSQVYLALSCRSLYRRYQHVLAQDEFAFPRYQFGIGWLPFGVLAKSSVRERQLDLRRQLLCRLQGPRRLYCSSCSKLHLTHEILFAGEYSTGIDHRCKYPGFVNVCPCSPLNIRAMAQMLKGCEHGWLEWHHCSVTIQPEVVADQKIYILEDEQTYLRVRSQWEITYNEETNDCPKIERFFGCPHVCMLPTFSTSRPKNGRSKECYECNLHMKTHWNEVDENVFHVEITRTLYAREILEST</sequence>
<proteinExistence type="predicted"/>
<dbReference type="HOGENOM" id="CLU_983875_0_0_1"/>
<dbReference type="AlphaFoldDB" id="B6HV24"/>
<dbReference type="VEuPathDB" id="FungiDB:PCH_Pc22g18790"/>
<dbReference type="SUPFAM" id="SSF81383">
    <property type="entry name" value="F-box domain"/>
    <property type="match status" value="1"/>
</dbReference>
<accession>B6HV24</accession>
<keyword evidence="4" id="KW-1185">Reference proteome</keyword>
<protein>
    <recommendedName>
        <fullName evidence="2">F-box domain-containing protein</fullName>
    </recommendedName>
</protein>